<comment type="caution">
    <text evidence="1">The sequence shown here is derived from an EMBL/GenBank/DDBJ whole genome shotgun (WGS) entry which is preliminary data.</text>
</comment>
<reference evidence="1" key="2">
    <citation type="submission" date="2020-09" db="EMBL/GenBank/DDBJ databases">
        <authorList>
            <person name="Sun Q."/>
            <person name="Zhou Y."/>
        </authorList>
    </citation>
    <scope>NUCLEOTIDE SEQUENCE</scope>
    <source>
        <strain evidence="1">CGMCC 4.7368</strain>
    </source>
</reference>
<evidence type="ECO:0000313" key="2">
    <source>
        <dbReference type="Proteomes" id="UP000646523"/>
    </source>
</evidence>
<dbReference type="EMBL" id="BMNH01000038">
    <property type="protein sequence ID" value="GGO81695.1"/>
    <property type="molecule type" value="Genomic_DNA"/>
</dbReference>
<sequence length="357" mass="39293">MDAMQRAGDLKGELSQYAQSPRFHRASREAILEAFPGGVVNDEMTFSAALDAFIFTQRLDGGQTVVELFAETLTGDDRALVLSWTDYVQGVFEIKEPYGDDGFVAVNHIDELTYRIRSNMGPAGVEQLTPGVVMIGGIVPVGDDWMISGASMAFPAEDASTALAGVRDLQLRSPKLVFRNPEKLAQARELQAAQRASFVDLYGSDLIVVPGAEVKEKMLAFYRHDYERAGSKGGPWTDPELPDPGFAEMGTVAIVFDEEAGLGFHPDFDLLQEVFASPALVVRGRYREVVSGYLRGDDVSPGILRRLAAEDPGKASEVFRKLLKKPRFSWENDGEALLRKHKPGWYDGPRLPRVIPV</sequence>
<evidence type="ECO:0000313" key="1">
    <source>
        <dbReference type="EMBL" id="GGO81695.1"/>
    </source>
</evidence>
<proteinExistence type="predicted"/>
<reference evidence="1" key="1">
    <citation type="journal article" date="2014" name="Int. J. Syst. Evol. Microbiol.">
        <title>Complete genome sequence of Corynebacterium casei LMG S-19264T (=DSM 44701T), isolated from a smear-ripened cheese.</title>
        <authorList>
            <consortium name="US DOE Joint Genome Institute (JGI-PGF)"/>
            <person name="Walter F."/>
            <person name="Albersmeier A."/>
            <person name="Kalinowski J."/>
            <person name="Ruckert C."/>
        </authorList>
    </citation>
    <scope>NUCLEOTIDE SEQUENCE</scope>
    <source>
        <strain evidence="1">CGMCC 4.7368</strain>
    </source>
</reference>
<organism evidence="1 2">
    <name type="scientific">Nonomuraea cavernae</name>
    <dbReference type="NCBI Taxonomy" id="2045107"/>
    <lineage>
        <taxon>Bacteria</taxon>
        <taxon>Bacillati</taxon>
        <taxon>Actinomycetota</taxon>
        <taxon>Actinomycetes</taxon>
        <taxon>Streptosporangiales</taxon>
        <taxon>Streptosporangiaceae</taxon>
        <taxon>Nonomuraea</taxon>
    </lineage>
</organism>
<accession>A0A917ZE60</accession>
<name>A0A917ZE60_9ACTN</name>
<keyword evidence="2" id="KW-1185">Reference proteome</keyword>
<dbReference type="Proteomes" id="UP000646523">
    <property type="component" value="Unassembled WGS sequence"/>
</dbReference>
<dbReference type="AlphaFoldDB" id="A0A917ZE60"/>
<protein>
    <submittedName>
        <fullName evidence="1">Uncharacterized protein</fullName>
    </submittedName>
</protein>
<gene>
    <name evidence="1" type="ORF">GCM10012289_71260</name>
</gene>
<dbReference type="RefSeq" id="WP_189128634.1">
    <property type="nucleotide sequence ID" value="NZ_BMNH01000038.1"/>
</dbReference>